<evidence type="ECO:0000259" key="1">
    <source>
        <dbReference type="Pfam" id="PF04965"/>
    </source>
</evidence>
<evidence type="ECO:0000313" key="2">
    <source>
        <dbReference type="EMBL" id="VEB88952.1"/>
    </source>
</evidence>
<protein>
    <submittedName>
        <fullName evidence="2">Type VI secretion system lysozyme-like protein</fullName>
    </submittedName>
</protein>
<dbReference type="InterPro" id="IPR017737">
    <property type="entry name" value="TssE1-like"/>
</dbReference>
<dbReference type="SUPFAM" id="SSF160719">
    <property type="entry name" value="gpW/gp25-like"/>
    <property type="match status" value="1"/>
</dbReference>
<dbReference type="EMBL" id="LR134204">
    <property type="protein sequence ID" value="VEB88952.1"/>
    <property type="molecule type" value="Genomic_DNA"/>
</dbReference>
<sequence>MTERDTGMQGSLFERVRNAAGSSCYSPSPGRLLQSIRHNLENVLNTRSGSCYGSPELGIPDLNDDALISSDFRQEIGRGIRDCILRYEPRLADVAVDADMQDVHAPQELRFHIVAQVNFNDARDVLAFDILLDNRQRYRVE</sequence>
<dbReference type="PANTHER" id="PTHR38595:SF2">
    <property type="entry name" value="TYPE VI SECRETION SYSTEM BASEPLATE SUBUNIT TSSE"/>
    <property type="match status" value="1"/>
</dbReference>
<gene>
    <name evidence="2" type="ORF">NCTC11075_02018</name>
</gene>
<proteinExistence type="predicted"/>
<dbReference type="Proteomes" id="UP000270272">
    <property type="component" value="Chromosome"/>
</dbReference>
<reference evidence="2 3" key="1">
    <citation type="submission" date="2018-12" db="EMBL/GenBank/DDBJ databases">
        <authorList>
            <consortium name="Pathogen Informatics"/>
        </authorList>
    </citation>
    <scope>NUCLEOTIDE SEQUENCE [LARGE SCALE GENOMIC DNA]</scope>
    <source>
        <strain evidence="2 3">NCTC11075</strain>
    </source>
</reference>
<dbReference type="PANTHER" id="PTHR38595">
    <property type="entry name" value="CYTOPLASMIC PROTEIN-RELATED"/>
    <property type="match status" value="1"/>
</dbReference>
<dbReference type="RefSeq" id="WP_153257855.1">
    <property type="nucleotide sequence ID" value="NZ_JADVHK010000002.1"/>
</dbReference>
<evidence type="ECO:0000313" key="3">
    <source>
        <dbReference type="Proteomes" id="UP000270272"/>
    </source>
</evidence>
<dbReference type="NCBIfam" id="TIGR03357">
    <property type="entry name" value="VI_zyme"/>
    <property type="match status" value="1"/>
</dbReference>
<dbReference type="AlphaFoldDB" id="A0A3S4I9I4"/>
<name>A0A3S4I9I4_CITKO</name>
<feature type="domain" description="IraD/Gp25-like" evidence="1">
    <location>
        <begin position="32"/>
        <end position="120"/>
    </location>
</feature>
<dbReference type="InterPro" id="IPR007048">
    <property type="entry name" value="IraD/Gp25-like"/>
</dbReference>
<accession>A0A3S4I9I4</accession>
<organism evidence="2 3">
    <name type="scientific">Citrobacter koseri</name>
    <name type="common">Citrobacter diversus</name>
    <dbReference type="NCBI Taxonomy" id="545"/>
    <lineage>
        <taxon>Bacteria</taxon>
        <taxon>Pseudomonadati</taxon>
        <taxon>Pseudomonadota</taxon>
        <taxon>Gammaproteobacteria</taxon>
        <taxon>Enterobacterales</taxon>
        <taxon>Enterobacteriaceae</taxon>
        <taxon>Citrobacter</taxon>
    </lineage>
</organism>
<dbReference type="InterPro" id="IPR053176">
    <property type="entry name" value="T6SS_TssE1-like"/>
</dbReference>
<dbReference type="Pfam" id="PF04965">
    <property type="entry name" value="GPW_gp25"/>
    <property type="match status" value="1"/>
</dbReference>
<dbReference type="Gene3D" id="3.10.450.40">
    <property type="match status" value="1"/>
</dbReference>